<comment type="function">
    <text evidence="4">Component of the eukaryotic translation initiation factor 3 (eIF-3) complex, which is required for several steps in the initiation of protein synthesis. The eIF-3 complex associates with the 40S ribosome and facilitates the recruitment of eIF-1, eIF-1A, eIF-2:GTP:methionyl-tRNAi and eIF-5 to form the 43S pre-initiation complex (43S PIC). The eIF-3 complex stimulates mRNA recruitment to the 43S PIC and scanning of the mRNA for AUG recognition. The eIF-3 complex is also required for disassembly and recycling of post-termination ribosomal complexes and subsequently prevents premature joining of the 40S and 60S ribosomal subunits prior to initiation. The eIF-3 complex specifically targets and initiates translation of a subset of mRNAs involved in cell proliferation, including cell cycling, differentiation and apoptosis, and uses different modes of RNA stem-loop binding to exert either translational activation or repression.</text>
</comment>
<dbReference type="GO" id="GO:0003723">
    <property type="term" value="F:RNA binding"/>
    <property type="evidence" value="ECO:0007669"/>
    <property type="project" value="UniProtKB-UniRule"/>
</dbReference>
<name>A0A2B4S5V9_STYPI</name>
<dbReference type="HAMAP" id="MF_03010">
    <property type="entry name" value="eIF3k"/>
    <property type="match status" value="1"/>
</dbReference>
<dbReference type="GO" id="GO:0003743">
    <property type="term" value="F:translation initiation factor activity"/>
    <property type="evidence" value="ECO:0007669"/>
    <property type="project" value="UniProtKB-UniRule"/>
</dbReference>
<dbReference type="Gene3D" id="1.10.10.10">
    <property type="entry name" value="Winged helix-like DNA-binding domain superfamily/Winged helix DNA-binding domain"/>
    <property type="match status" value="1"/>
</dbReference>
<dbReference type="GO" id="GO:0005852">
    <property type="term" value="C:eukaryotic translation initiation factor 3 complex"/>
    <property type="evidence" value="ECO:0007669"/>
    <property type="project" value="UniProtKB-UniRule"/>
</dbReference>
<dbReference type="FunFam" id="1.25.40.250:FF:000001">
    <property type="entry name" value="Eukaryotic translation initiation factor 3 subunit K"/>
    <property type="match status" value="1"/>
</dbReference>
<accession>A0A2B4S5V9</accession>
<comment type="caution">
    <text evidence="7">The sequence shown here is derived from an EMBL/GenBank/DDBJ whole genome shotgun (WGS) entry which is preliminary data.</text>
</comment>
<dbReference type="InterPro" id="IPR036388">
    <property type="entry name" value="WH-like_DNA-bd_sf"/>
</dbReference>
<evidence type="ECO:0000256" key="5">
    <source>
        <dbReference type="HAMAP-Rule" id="MF_03010"/>
    </source>
</evidence>
<evidence type="ECO:0000256" key="2">
    <source>
        <dbReference type="ARBA" id="ARBA00022540"/>
    </source>
</evidence>
<evidence type="ECO:0000313" key="8">
    <source>
        <dbReference type="Proteomes" id="UP000225706"/>
    </source>
</evidence>
<organism evidence="7 8">
    <name type="scientific">Stylophora pistillata</name>
    <name type="common">Smooth cauliflower coral</name>
    <dbReference type="NCBI Taxonomy" id="50429"/>
    <lineage>
        <taxon>Eukaryota</taxon>
        <taxon>Metazoa</taxon>
        <taxon>Cnidaria</taxon>
        <taxon>Anthozoa</taxon>
        <taxon>Hexacorallia</taxon>
        <taxon>Scleractinia</taxon>
        <taxon>Astrocoeniina</taxon>
        <taxon>Pocilloporidae</taxon>
        <taxon>Stylophora</taxon>
    </lineage>
</organism>
<keyword evidence="1 5" id="KW-0963">Cytoplasm</keyword>
<comment type="function">
    <text evidence="5">Component of the eukaryotic translation initiation factor 3 (eIF-3) complex, which is involved in protein synthesis of a specialized repertoire of mRNAs and, together with other initiation factors, stimulates binding of mRNA and methionyl-tRNAi to the 40S ribosome. The eIF-3 complex specifically targets and initiates translation of a subset of mRNAs involved in cell proliferation.</text>
</comment>
<feature type="domain" description="PCI" evidence="6">
    <location>
        <begin position="40"/>
        <end position="202"/>
    </location>
</feature>
<dbReference type="EMBL" id="LSMT01000135">
    <property type="protein sequence ID" value="PFX26074.1"/>
    <property type="molecule type" value="Genomic_DNA"/>
</dbReference>
<evidence type="ECO:0000259" key="6">
    <source>
        <dbReference type="PROSITE" id="PS50250"/>
    </source>
</evidence>
<comment type="similarity">
    <text evidence="5">Belongs to the eIF-3 subunit K family.</text>
</comment>
<dbReference type="InterPro" id="IPR036390">
    <property type="entry name" value="WH_DNA-bd_sf"/>
</dbReference>
<dbReference type="GO" id="GO:0033290">
    <property type="term" value="C:eukaryotic 48S preinitiation complex"/>
    <property type="evidence" value="ECO:0007669"/>
    <property type="project" value="UniProtKB-UniRule"/>
</dbReference>
<keyword evidence="2 5" id="KW-0396">Initiation factor</keyword>
<dbReference type="OrthoDB" id="337745at2759"/>
<dbReference type="Pfam" id="PF10075">
    <property type="entry name" value="CSN8_PSD8_EIF3K"/>
    <property type="match status" value="1"/>
</dbReference>
<sequence>MAEDMREKVAQLLKGIDRYNPENLTNLEGYVHFQVYNNAYDLDANLAVLKLYQFNPAYHQTTVTMQILLKALMMLPNADFIMCRCLIDDANQQDQAIARVIKLAELLETCNFLEAWKYLNEDTSLVDGIVGFHDAIRKYASYVIGITYQTIDKTHISELLGGLQGEELDEWIKAQNWTIKEDGRVFVSNQEAHIKSKNIAEKIDLDSVAGIISAAK</sequence>
<dbReference type="InterPro" id="IPR009374">
    <property type="entry name" value="eIF3k"/>
</dbReference>
<evidence type="ECO:0000313" key="7">
    <source>
        <dbReference type="EMBL" id="PFX26074.1"/>
    </source>
</evidence>
<gene>
    <name evidence="7" type="ORF">AWC38_SpisGene9272</name>
</gene>
<protein>
    <recommendedName>
        <fullName evidence="5">Eukaryotic translation initiation factor 3 subunit K</fullName>
        <shortName evidence="5">eIF3k</shortName>
    </recommendedName>
    <alternativeName>
        <fullName evidence="5">eIF-3 p25</fullName>
    </alternativeName>
</protein>
<dbReference type="AlphaFoldDB" id="A0A2B4S5V9"/>
<dbReference type="GO" id="GO:0016282">
    <property type="term" value="C:eukaryotic 43S preinitiation complex"/>
    <property type="evidence" value="ECO:0007669"/>
    <property type="project" value="UniProtKB-UniRule"/>
</dbReference>
<dbReference type="SUPFAM" id="SSF46785">
    <property type="entry name" value="Winged helix' DNA-binding domain"/>
    <property type="match status" value="1"/>
</dbReference>
<evidence type="ECO:0000256" key="1">
    <source>
        <dbReference type="ARBA" id="ARBA00022490"/>
    </source>
</evidence>
<dbReference type="GO" id="GO:0001732">
    <property type="term" value="P:formation of cytoplasmic translation initiation complex"/>
    <property type="evidence" value="ECO:0007669"/>
    <property type="project" value="UniProtKB-UniRule"/>
</dbReference>
<dbReference type="Proteomes" id="UP000225706">
    <property type="component" value="Unassembled WGS sequence"/>
</dbReference>
<dbReference type="PROSITE" id="PS50250">
    <property type="entry name" value="PCI"/>
    <property type="match status" value="1"/>
</dbReference>
<dbReference type="InterPro" id="IPR016024">
    <property type="entry name" value="ARM-type_fold"/>
</dbReference>
<dbReference type="PANTHER" id="PTHR13022:SF0">
    <property type="entry name" value="EUKARYOTIC TRANSLATION INITIATION FACTOR 3 SUBUNIT K"/>
    <property type="match status" value="1"/>
</dbReference>
<keyword evidence="3 5" id="KW-0648">Protein biosynthesis</keyword>
<dbReference type="FunFam" id="1.10.10.10:FF:000212">
    <property type="entry name" value="Eukaryotic translation initiation factor 3 subunit K"/>
    <property type="match status" value="1"/>
</dbReference>
<dbReference type="GO" id="GO:0006446">
    <property type="term" value="P:regulation of translational initiation"/>
    <property type="evidence" value="ECO:0007669"/>
    <property type="project" value="InterPro"/>
</dbReference>
<comment type="subcellular location">
    <subcellularLocation>
        <location evidence="5">Cytoplasm</location>
    </subcellularLocation>
</comment>
<evidence type="ECO:0000256" key="3">
    <source>
        <dbReference type="ARBA" id="ARBA00022917"/>
    </source>
</evidence>
<dbReference type="GO" id="GO:0043022">
    <property type="term" value="F:ribosome binding"/>
    <property type="evidence" value="ECO:0007669"/>
    <property type="project" value="InterPro"/>
</dbReference>
<dbReference type="Gene3D" id="1.25.40.250">
    <property type="entry name" value="ARM repeat, domain 1"/>
    <property type="match status" value="1"/>
</dbReference>
<proteinExistence type="inferred from homology"/>
<dbReference type="STRING" id="50429.A0A2B4S5V9"/>
<evidence type="ECO:0000256" key="4">
    <source>
        <dbReference type="ARBA" id="ARBA00057041"/>
    </source>
</evidence>
<dbReference type="InterPro" id="IPR016020">
    <property type="entry name" value="Transl_init_fac_sub12_N_euk"/>
</dbReference>
<comment type="subunit">
    <text evidence="5">Component of the eukaryotic translation initiation factor 3 (eIF-3) complex.</text>
</comment>
<dbReference type="InterPro" id="IPR000717">
    <property type="entry name" value="PCI_dom"/>
</dbReference>
<dbReference type="InterPro" id="IPR033464">
    <property type="entry name" value="CSN8_PSD8_EIF3K"/>
</dbReference>
<keyword evidence="8" id="KW-1185">Reference proteome</keyword>
<dbReference type="SUPFAM" id="SSF48371">
    <property type="entry name" value="ARM repeat"/>
    <property type="match status" value="1"/>
</dbReference>
<dbReference type="PANTHER" id="PTHR13022">
    <property type="entry name" value="EUKARYOTIC TRANSLATION INITIATION FACTOR 3 SUBUNIT 11"/>
    <property type="match status" value="1"/>
</dbReference>
<reference evidence="8" key="1">
    <citation type="journal article" date="2017" name="bioRxiv">
        <title>Comparative analysis of the genomes of Stylophora pistillata and Acropora digitifera provides evidence for extensive differences between species of corals.</title>
        <authorList>
            <person name="Voolstra C.R."/>
            <person name="Li Y."/>
            <person name="Liew Y.J."/>
            <person name="Baumgarten S."/>
            <person name="Zoccola D."/>
            <person name="Flot J.-F."/>
            <person name="Tambutte S."/>
            <person name="Allemand D."/>
            <person name="Aranda M."/>
        </authorList>
    </citation>
    <scope>NUCLEOTIDE SEQUENCE [LARGE SCALE GENOMIC DNA]</scope>
</reference>